<dbReference type="InterPro" id="IPR011032">
    <property type="entry name" value="GroES-like_sf"/>
</dbReference>
<reference evidence="8" key="1">
    <citation type="submission" date="2023-08" db="EMBL/GenBank/DDBJ databases">
        <title>Black Yeasts Isolated from many extreme environments.</title>
        <authorList>
            <person name="Coleine C."/>
            <person name="Stajich J.E."/>
            <person name="Selbmann L."/>
        </authorList>
    </citation>
    <scope>NUCLEOTIDE SEQUENCE</scope>
    <source>
        <strain evidence="8">CCFEE 5810</strain>
    </source>
</reference>
<evidence type="ECO:0000256" key="2">
    <source>
        <dbReference type="ARBA" id="ARBA00008072"/>
    </source>
</evidence>
<dbReference type="Proteomes" id="UP001310594">
    <property type="component" value="Unassembled WGS sequence"/>
</dbReference>
<dbReference type="SMART" id="SM00829">
    <property type="entry name" value="PKS_ER"/>
    <property type="match status" value="1"/>
</dbReference>
<keyword evidence="4" id="KW-0862">Zinc</keyword>
<feature type="domain" description="Enoyl reductase (ER)" evidence="7">
    <location>
        <begin position="10"/>
        <end position="348"/>
    </location>
</feature>
<dbReference type="PANTHER" id="PTHR42940:SF8">
    <property type="entry name" value="VACUOLAR PROTEIN SORTING-ASSOCIATED PROTEIN 11"/>
    <property type="match status" value="1"/>
</dbReference>
<dbReference type="SUPFAM" id="SSF50129">
    <property type="entry name" value="GroES-like"/>
    <property type="match status" value="1"/>
</dbReference>
<evidence type="ECO:0000313" key="9">
    <source>
        <dbReference type="Proteomes" id="UP001310594"/>
    </source>
</evidence>
<dbReference type="InterPro" id="IPR013149">
    <property type="entry name" value="ADH-like_C"/>
</dbReference>
<dbReference type="Pfam" id="PF08240">
    <property type="entry name" value="ADH_N"/>
    <property type="match status" value="1"/>
</dbReference>
<keyword evidence="5" id="KW-0560">Oxidoreductase</keyword>
<protein>
    <recommendedName>
        <fullName evidence="7">Enoyl reductase (ER) domain-containing protein</fullName>
    </recommendedName>
</protein>
<evidence type="ECO:0000259" key="7">
    <source>
        <dbReference type="SMART" id="SM00829"/>
    </source>
</evidence>
<comment type="similarity">
    <text evidence="2">Belongs to the zinc-containing alcohol dehydrogenase family.</text>
</comment>
<organism evidence="8 9">
    <name type="scientific">Elasticomyces elasticus</name>
    <dbReference type="NCBI Taxonomy" id="574655"/>
    <lineage>
        <taxon>Eukaryota</taxon>
        <taxon>Fungi</taxon>
        <taxon>Dikarya</taxon>
        <taxon>Ascomycota</taxon>
        <taxon>Pezizomycotina</taxon>
        <taxon>Dothideomycetes</taxon>
        <taxon>Dothideomycetidae</taxon>
        <taxon>Mycosphaerellales</taxon>
        <taxon>Teratosphaeriaceae</taxon>
        <taxon>Elasticomyces</taxon>
    </lineage>
</organism>
<evidence type="ECO:0000256" key="5">
    <source>
        <dbReference type="ARBA" id="ARBA00023002"/>
    </source>
</evidence>
<dbReference type="GO" id="GO:0004022">
    <property type="term" value="F:alcohol dehydrogenase (NAD+) activity"/>
    <property type="evidence" value="ECO:0007669"/>
    <property type="project" value="TreeGrafter"/>
</dbReference>
<evidence type="ECO:0000256" key="1">
    <source>
        <dbReference type="ARBA" id="ARBA00001947"/>
    </source>
</evidence>
<evidence type="ECO:0000256" key="6">
    <source>
        <dbReference type="ARBA" id="ARBA00023027"/>
    </source>
</evidence>
<dbReference type="Pfam" id="PF00107">
    <property type="entry name" value="ADH_zinc_N"/>
    <property type="match status" value="1"/>
</dbReference>
<comment type="caution">
    <text evidence="8">The sequence shown here is derived from an EMBL/GenBank/DDBJ whole genome shotgun (WGS) entry which is preliminary data.</text>
</comment>
<evidence type="ECO:0000256" key="4">
    <source>
        <dbReference type="ARBA" id="ARBA00022833"/>
    </source>
</evidence>
<name>A0AAN7WJV4_9PEZI</name>
<dbReference type="InterPro" id="IPR013154">
    <property type="entry name" value="ADH-like_N"/>
</dbReference>
<comment type="cofactor">
    <cofactor evidence="1">
        <name>Zn(2+)</name>
        <dbReference type="ChEBI" id="CHEBI:29105"/>
    </cofactor>
</comment>
<dbReference type="EMBL" id="JAVRQU010000007">
    <property type="protein sequence ID" value="KAK5700663.1"/>
    <property type="molecule type" value="Genomic_DNA"/>
</dbReference>
<dbReference type="GO" id="GO:0005737">
    <property type="term" value="C:cytoplasm"/>
    <property type="evidence" value="ECO:0007669"/>
    <property type="project" value="TreeGrafter"/>
</dbReference>
<gene>
    <name evidence="8" type="ORF">LTR97_005180</name>
</gene>
<dbReference type="InterPro" id="IPR036291">
    <property type="entry name" value="NAD(P)-bd_dom_sf"/>
</dbReference>
<dbReference type="AlphaFoldDB" id="A0AAN7WJV4"/>
<keyword evidence="6" id="KW-0520">NAD</keyword>
<dbReference type="InterPro" id="IPR020843">
    <property type="entry name" value="ER"/>
</dbReference>
<accession>A0AAN7WJV4</accession>
<evidence type="ECO:0000313" key="8">
    <source>
        <dbReference type="EMBL" id="KAK5700663.1"/>
    </source>
</evidence>
<evidence type="ECO:0000256" key="3">
    <source>
        <dbReference type="ARBA" id="ARBA00022723"/>
    </source>
</evidence>
<keyword evidence="3" id="KW-0479">Metal-binding</keyword>
<dbReference type="Gene3D" id="3.90.180.10">
    <property type="entry name" value="Medium-chain alcohol dehydrogenases, catalytic domain"/>
    <property type="match status" value="1"/>
</dbReference>
<sequence length="350" mass="37507">MSNSLPQTMKAVQLIKYKQKYEVREIAVPKLGEGDLLVKMGAAGYCHTDYQVWEGVYESETPIVPSHEPVGTIAAIGAKAEALGKWKVGQRVGVVMFKNACRHCIGCDTTKDVRFCKNNKIAGLKHDGGMAEFMLADPEETVLLPDSVSFEQAAPLLCAGATTWAALMAATVLGGLPVGIIGIGGLGAYAVQFAKALGHSVVAIDNRSEGRELAAEIPLPADLVVDYNDKNAVSTIKNWAGRDGLAAVLVCTDNVEATEWSLNLLRPRGVVVPVGLPVEGFKFSAFTLIFGELVIKGSLVANKLQIEDMLKVVAKFGIKNQITTVGIDDAPKLPDMYMNAHLKGRLVLKF</sequence>
<dbReference type="PANTHER" id="PTHR42940">
    <property type="entry name" value="ALCOHOL DEHYDROGENASE 1-RELATED"/>
    <property type="match status" value="1"/>
</dbReference>
<proteinExistence type="inferred from homology"/>
<dbReference type="SUPFAM" id="SSF51735">
    <property type="entry name" value="NAD(P)-binding Rossmann-fold domains"/>
    <property type="match status" value="1"/>
</dbReference>
<dbReference type="FunFam" id="3.40.50.720:FF:000039">
    <property type="entry name" value="Alcohol dehydrogenase AdhP"/>
    <property type="match status" value="1"/>
</dbReference>
<dbReference type="Gene3D" id="3.40.50.720">
    <property type="entry name" value="NAD(P)-binding Rossmann-like Domain"/>
    <property type="match status" value="1"/>
</dbReference>
<dbReference type="GO" id="GO:0046872">
    <property type="term" value="F:metal ion binding"/>
    <property type="evidence" value="ECO:0007669"/>
    <property type="project" value="UniProtKB-KW"/>
</dbReference>